<evidence type="ECO:0000256" key="7">
    <source>
        <dbReference type="ARBA" id="ARBA00023136"/>
    </source>
</evidence>
<organism evidence="10 11">
    <name type="scientific">Rhipicephalus sanguineus</name>
    <name type="common">Brown dog tick</name>
    <name type="synonym">Ixodes sanguineus</name>
    <dbReference type="NCBI Taxonomy" id="34632"/>
    <lineage>
        <taxon>Eukaryota</taxon>
        <taxon>Metazoa</taxon>
        <taxon>Ecdysozoa</taxon>
        <taxon>Arthropoda</taxon>
        <taxon>Chelicerata</taxon>
        <taxon>Arachnida</taxon>
        <taxon>Acari</taxon>
        <taxon>Parasitiformes</taxon>
        <taxon>Ixodida</taxon>
        <taxon>Ixodoidea</taxon>
        <taxon>Ixodidae</taxon>
        <taxon>Rhipicephalinae</taxon>
        <taxon>Rhipicephalus</taxon>
        <taxon>Rhipicephalus</taxon>
    </lineage>
</organism>
<dbReference type="GO" id="GO:0005886">
    <property type="term" value="C:plasma membrane"/>
    <property type="evidence" value="ECO:0007669"/>
    <property type="project" value="TreeGrafter"/>
</dbReference>
<dbReference type="GO" id="GO:0006874">
    <property type="term" value="P:intracellular calcium ion homeostasis"/>
    <property type="evidence" value="ECO:0007669"/>
    <property type="project" value="TreeGrafter"/>
</dbReference>
<evidence type="ECO:0000256" key="3">
    <source>
        <dbReference type="ARBA" id="ARBA00022449"/>
    </source>
</evidence>
<protein>
    <recommendedName>
        <fullName evidence="9">Sodium/calcium exchanger membrane region domain-containing protein</fullName>
    </recommendedName>
</protein>
<evidence type="ECO:0000256" key="8">
    <source>
        <dbReference type="SAM" id="Phobius"/>
    </source>
</evidence>
<feature type="transmembrane region" description="Helical" evidence="8">
    <location>
        <begin position="143"/>
        <end position="165"/>
    </location>
</feature>
<keyword evidence="6 8" id="KW-1133">Transmembrane helix</keyword>
<evidence type="ECO:0000256" key="2">
    <source>
        <dbReference type="ARBA" id="ARBA00005364"/>
    </source>
</evidence>
<dbReference type="GO" id="GO:0008273">
    <property type="term" value="F:calcium, potassium:sodium antiporter activity"/>
    <property type="evidence" value="ECO:0007669"/>
    <property type="project" value="TreeGrafter"/>
</dbReference>
<keyword evidence="5 8" id="KW-0812">Transmembrane</keyword>
<evidence type="ECO:0000256" key="6">
    <source>
        <dbReference type="ARBA" id="ARBA00022989"/>
    </source>
</evidence>
<name>A0A9D4TBV1_RHISA</name>
<dbReference type="InterPro" id="IPR004481">
    <property type="entry name" value="K/Na/Ca-exchanger"/>
</dbReference>
<keyword evidence="4" id="KW-0406">Ion transport</keyword>
<keyword evidence="4" id="KW-0109">Calcium transport</keyword>
<reference evidence="10" key="2">
    <citation type="submission" date="2021-09" db="EMBL/GenBank/DDBJ databases">
        <authorList>
            <person name="Jia N."/>
            <person name="Wang J."/>
            <person name="Shi W."/>
            <person name="Du L."/>
            <person name="Sun Y."/>
            <person name="Zhan W."/>
            <person name="Jiang J."/>
            <person name="Wang Q."/>
            <person name="Zhang B."/>
            <person name="Ji P."/>
            <person name="Sakyi L.B."/>
            <person name="Cui X."/>
            <person name="Yuan T."/>
            <person name="Jiang B."/>
            <person name="Yang W."/>
            <person name="Lam T.T.-Y."/>
            <person name="Chang Q."/>
            <person name="Ding S."/>
            <person name="Wang X."/>
            <person name="Zhu J."/>
            <person name="Ruan X."/>
            <person name="Zhao L."/>
            <person name="Wei J."/>
            <person name="Que T."/>
            <person name="Du C."/>
            <person name="Cheng J."/>
            <person name="Dai P."/>
            <person name="Han X."/>
            <person name="Huang E."/>
            <person name="Gao Y."/>
            <person name="Liu J."/>
            <person name="Shao H."/>
            <person name="Ye R."/>
            <person name="Li L."/>
            <person name="Wei W."/>
            <person name="Wang X."/>
            <person name="Wang C."/>
            <person name="Huo Q."/>
            <person name="Li W."/>
            <person name="Guo W."/>
            <person name="Chen H."/>
            <person name="Chen S."/>
            <person name="Zhou L."/>
            <person name="Zhou L."/>
            <person name="Ni X."/>
            <person name="Tian J."/>
            <person name="Zhou Y."/>
            <person name="Sheng Y."/>
            <person name="Liu T."/>
            <person name="Pan Y."/>
            <person name="Xia L."/>
            <person name="Li J."/>
            <person name="Zhao F."/>
            <person name="Cao W."/>
        </authorList>
    </citation>
    <scope>NUCLEOTIDE SEQUENCE</scope>
    <source>
        <strain evidence="10">Rsan-2018</strain>
        <tissue evidence="10">Larvae</tissue>
    </source>
</reference>
<dbReference type="InterPro" id="IPR004837">
    <property type="entry name" value="NaCa_Exmemb"/>
</dbReference>
<dbReference type="PANTHER" id="PTHR10846">
    <property type="entry name" value="SODIUM/POTASSIUM/CALCIUM EXCHANGER"/>
    <property type="match status" value="1"/>
</dbReference>
<accession>A0A9D4TBV1</accession>
<keyword evidence="7 8" id="KW-0472">Membrane</keyword>
<keyword evidence="4" id="KW-0813">Transport</keyword>
<evidence type="ECO:0000259" key="9">
    <source>
        <dbReference type="Pfam" id="PF01699"/>
    </source>
</evidence>
<feature type="domain" description="Sodium/calcium exchanger membrane region" evidence="9">
    <location>
        <begin position="109"/>
        <end position="168"/>
    </location>
</feature>
<evidence type="ECO:0000256" key="1">
    <source>
        <dbReference type="ARBA" id="ARBA00004141"/>
    </source>
</evidence>
<dbReference type="GO" id="GO:0005262">
    <property type="term" value="F:calcium channel activity"/>
    <property type="evidence" value="ECO:0007669"/>
    <property type="project" value="TreeGrafter"/>
</dbReference>
<dbReference type="EMBL" id="JABSTV010001245">
    <property type="protein sequence ID" value="KAH7984572.1"/>
    <property type="molecule type" value="Genomic_DNA"/>
</dbReference>
<keyword evidence="3" id="KW-0050">Antiport</keyword>
<dbReference type="Pfam" id="PF01699">
    <property type="entry name" value="Na_Ca_ex"/>
    <property type="match status" value="1"/>
</dbReference>
<gene>
    <name evidence="10" type="ORF">HPB52_022293</name>
</gene>
<evidence type="ECO:0000313" key="10">
    <source>
        <dbReference type="EMBL" id="KAH7984572.1"/>
    </source>
</evidence>
<comment type="subcellular location">
    <subcellularLocation>
        <location evidence="1">Membrane</location>
        <topology evidence="1">Multi-pass membrane protein</topology>
    </subcellularLocation>
</comment>
<feature type="transmembrane region" description="Helical" evidence="8">
    <location>
        <begin position="110"/>
        <end position="137"/>
    </location>
</feature>
<proteinExistence type="inferred from homology"/>
<dbReference type="Proteomes" id="UP000821837">
    <property type="component" value="Chromosome 1"/>
</dbReference>
<dbReference type="VEuPathDB" id="VectorBase:RSAN_033229"/>
<keyword evidence="4" id="KW-0106">Calcium</keyword>
<sequence>MGDEHSARLIMYAEKLEADAKQRCTDEGALSDGVDPLILTSSFDIALVPKVTHLIAVAALEEMARRAASSALAPPRGGFSRLLWLVLLPLNTLLFITVPDCKRHRSWFPLTFLMSTVHISLFSYLLVWTITIIGFTLGVSDNVMGLTFLSIGVTLPDVVASLLVVRRALWEDDVQLGLPKGTVNSP</sequence>
<dbReference type="Gene3D" id="1.20.1420.30">
    <property type="entry name" value="NCX, central ion-binding region"/>
    <property type="match status" value="1"/>
</dbReference>
<reference evidence="10" key="1">
    <citation type="journal article" date="2020" name="Cell">
        <title>Large-Scale Comparative Analyses of Tick Genomes Elucidate Their Genetic Diversity and Vector Capacities.</title>
        <authorList>
            <consortium name="Tick Genome and Microbiome Consortium (TIGMIC)"/>
            <person name="Jia N."/>
            <person name="Wang J."/>
            <person name="Shi W."/>
            <person name="Du L."/>
            <person name="Sun Y."/>
            <person name="Zhan W."/>
            <person name="Jiang J.F."/>
            <person name="Wang Q."/>
            <person name="Zhang B."/>
            <person name="Ji P."/>
            <person name="Bell-Sakyi L."/>
            <person name="Cui X.M."/>
            <person name="Yuan T.T."/>
            <person name="Jiang B.G."/>
            <person name="Yang W.F."/>
            <person name="Lam T.T."/>
            <person name="Chang Q.C."/>
            <person name="Ding S.J."/>
            <person name="Wang X.J."/>
            <person name="Zhu J.G."/>
            <person name="Ruan X.D."/>
            <person name="Zhao L."/>
            <person name="Wei J.T."/>
            <person name="Ye R.Z."/>
            <person name="Que T.C."/>
            <person name="Du C.H."/>
            <person name="Zhou Y.H."/>
            <person name="Cheng J.X."/>
            <person name="Dai P.F."/>
            <person name="Guo W.B."/>
            <person name="Han X.H."/>
            <person name="Huang E.J."/>
            <person name="Li L.F."/>
            <person name="Wei W."/>
            <person name="Gao Y.C."/>
            <person name="Liu J.Z."/>
            <person name="Shao H.Z."/>
            <person name="Wang X."/>
            <person name="Wang C.C."/>
            <person name="Yang T.C."/>
            <person name="Huo Q.B."/>
            <person name="Li W."/>
            <person name="Chen H.Y."/>
            <person name="Chen S.E."/>
            <person name="Zhou L.G."/>
            <person name="Ni X.B."/>
            <person name="Tian J.H."/>
            <person name="Sheng Y."/>
            <person name="Liu T."/>
            <person name="Pan Y.S."/>
            <person name="Xia L.Y."/>
            <person name="Li J."/>
            <person name="Zhao F."/>
            <person name="Cao W.C."/>
        </authorList>
    </citation>
    <scope>NUCLEOTIDE SEQUENCE</scope>
    <source>
        <strain evidence="10">Rsan-2018</strain>
    </source>
</reference>
<feature type="transmembrane region" description="Helical" evidence="8">
    <location>
        <begin position="82"/>
        <end position="98"/>
    </location>
</feature>
<keyword evidence="11" id="KW-1185">Reference proteome</keyword>
<evidence type="ECO:0000256" key="4">
    <source>
        <dbReference type="ARBA" id="ARBA00022568"/>
    </source>
</evidence>
<evidence type="ECO:0000256" key="5">
    <source>
        <dbReference type="ARBA" id="ARBA00022692"/>
    </source>
</evidence>
<comment type="similarity">
    <text evidence="2">Belongs to the Ca(2+):cation antiporter (CaCA) (TC 2.A.19) family. SLC24A subfamily.</text>
</comment>
<dbReference type="InterPro" id="IPR044880">
    <property type="entry name" value="NCX_ion-bd_dom_sf"/>
</dbReference>
<dbReference type="AlphaFoldDB" id="A0A9D4TBV1"/>
<evidence type="ECO:0000313" key="11">
    <source>
        <dbReference type="Proteomes" id="UP000821837"/>
    </source>
</evidence>
<comment type="caution">
    <text evidence="10">The sequence shown here is derived from an EMBL/GenBank/DDBJ whole genome shotgun (WGS) entry which is preliminary data.</text>
</comment>
<dbReference type="PANTHER" id="PTHR10846:SF73">
    <property type="entry name" value="SODIUM_CALCIUM EXCHANGER MEMBRANE REGION DOMAIN-CONTAINING PROTEIN"/>
    <property type="match status" value="1"/>
</dbReference>